<evidence type="ECO:0000313" key="2">
    <source>
        <dbReference type="EnsemblMetazoa" id="AALFPA23_010172.P14148"/>
    </source>
</evidence>
<dbReference type="PANTHER" id="PTHR11439:SF483">
    <property type="entry name" value="PEPTIDE SYNTHASE GLIP-LIKE, PUTATIVE (AFU_ORTHOLOGUE AFUA_3G12920)-RELATED"/>
    <property type="match status" value="1"/>
</dbReference>
<accession>A0ABM1YL65</accession>
<name>A0ABM1YL65_AEDAL</name>
<evidence type="ECO:0008006" key="4">
    <source>
        <dbReference type="Google" id="ProtNLM"/>
    </source>
</evidence>
<protein>
    <recommendedName>
        <fullName evidence="4">Reverse transcriptase Ty1/copia-type domain-containing protein</fullName>
    </recommendedName>
</protein>
<reference evidence="3" key="1">
    <citation type="journal article" date="2015" name="Proc. Natl. Acad. Sci. U.S.A.">
        <title>Genome sequence of the Asian Tiger mosquito, Aedes albopictus, reveals insights into its biology, genetics, and evolution.</title>
        <authorList>
            <person name="Chen X.G."/>
            <person name="Jiang X."/>
            <person name="Gu J."/>
            <person name="Xu M."/>
            <person name="Wu Y."/>
            <person name="Deng Y."/>
            <person name="Zhang C."/>
            <person name="Bonizzoni M."/>
            <person name="Dermauw W."/>
            <person name="Vontas J."/>
            <person name="Armbruster P."/>
            <person name="Huang X."/>
            <person name="Yang Y."/>
            <person name="Zhang H."/>
            <person name="He W."/>
            <person name="Peng H."/>
            <person name="Liu Y."/>
            <person name="Wu K."/>
            <person name="Chen J."/>
            <person name="Lirakis M."/>
            <person name="Topalis P."/>
            <person name="Van Leeuwen T."/>
            <person name="Hall A.B."/>
            <person name="Jiang X."/>
            <person name="Thorpe C."/>
            <person name="Mueller R.L."/>
            <person name="Sun C."/>
            <person name="Waterhouse R.M."/>
            <person name="Yan G."/>
            <person name="Tu Z.J."/>
            <person name="Fang X."/>
            <person name="James A.A."/>
        </authorList>
    </citation>
    <scope>NUCLEOTIDE SEQUENCE [LARGE SCALE GENOMIC DNA]</scope>
    <source>
        <strain evidence="3">Foshan</strain>
    </source>
</reference>
<dbReference type="RefSeq" id="XP_062703720.1">
    <property type="nucleotide sequence ID" value="XM_062847736.1"/>
</dbReference>
<feature type="region of interest" description="Disordered" evidence="1">
    <location>
        <begin position="1"/>
        <end position="27"/>
    </location>
</feature>
<dbReference type="GeneID" id="134286164"/>
<dbReference type="PANTHER" id="PTHR11439">
    <property type="entry name" value="GAG-POL-RELATED RETROTRANSPOSON"/>
    <property type="match status" value="1"/>
</dbReference>
<organism evidence="2 3">
    <name type="scientific">Aedes albopictus</name>
    <name type="common">Asian tiger mosquito</name>
    <name type="synonym">Stegomyia albopicta</name>
    <dbReference type="NCBI Taxonomy" id="7160"/>
    <lineage>
        <taxon>Eukaryota</taxon>
        <taxon>Metazoa</taxon>
        <taxon>Ecdysozoa</taxon>
        <taxon>Arthropoda</taxon>
        <taxon>Hexapoda</taxon>
        <taxon>Insecta</taxon>
        <taxon>Pterygota</taxon>
        <taxon>Neoptera</taxon>
        <taxon>Endopterygota</taxon>
        <taxon>Diptera</taxon>
        <taxon>Nematocera</taxon>
        <taxon>Culicoidea</taxon>
        <taxon>Culicidae</taxon>
        <taxon>Culicinae</taxon>
        <taxon>Aedini</taxon>
        <taxon>Aedes</taxon>
        <taxon>Stegomyia</taxon>
    </lineage>
</organism>
<dbReference type="CDD" id="cd09272">
    <property type="entry name" value="RNase_HI_RT_Ty1"/>
    <property type="match status" value="1"/>
</dbReference>
<keyword evidence="3" id="KW-1185">Reference proteome</keyword>
<dbReference type="EnsemblMetazoa" id="AALFPA23_010172.R14148">
    <property type="protein sequence ID" value="AALFPA23_010172.P14148"/>
    <property type="gene ID" value="AALFPA23_010172"/>
</dbReference>
<proteinExistence type="predicted"/>
<dbReference type="Proteomes" id="UP000069940">
    <property type="component" value="Unassembled WGS sequence"/>
</dbReference>
<feature type="compositionally biased region" description="Basic and acidic residues" evidence="1">
    <location>
        <begin position="17"/>
        <end position="27"/>
    </location>
</feature>
<reference evidence="2" key="2">
    <citation type="submission" date="2025-05" db="UniProtKB">
        <authorList>
            <consortium name="EnsemblMetazoa"/>
        </authorList>
    </citation>
    <scope>IDENTIFICATION</scope>
    <source>
        <strain evidence="2">Foshan</strain>
    </source>
</reference>
<evidence type="ECO:0000256" key="1">
    <source>
        <dbReference type="SAM" id="MobiDB-lite"/>
    </source>
</evidence>
<evidence type="ECO:0000313" key="3">
    <source>
        <dbReference type="Proteomes" id="UP000069940"/>
    </source>
</evidence>
<sequence>MSDAKPAKSPMDPGYLKTEDQSEPLKDPEKFRSVVGSLLYLSVVARPDIANSAAILGRKFAAPTESDWTAAKRVLRYLQKTKSCSLRLGGAFEEPLSGYSDADWAGDLRSRRSTSGFAFQFGGATISWASRGQTSVTLSSMEAEYVALSEACQEAIWLRQLLADFGERQAEPTTIKEDNQGCLAFVRTERSSRRSKHIDTREKFVQELCQKNQVALEYCPTELMTADILTKPLGPTKHDRFCGLLGLE</sequence>